<dbReference type="InterPro" id="IPR005675">
    <property type="entry name" value="Citramal_synthase"/>
</dbReference>
<dbReference type="SUPFAM" id="SSF110921">
    <property type="entry name" value="2-isopropylmalate synthase LeuA, allosteric (dimerisation) domain"/>
    <property type="match status" value="1"/>
</dbReference>
<dbReference type="EMBL" id="JBHSKF010000019">
    <property type="protein sequence ID" value="MFC5290812.1"/>
    <property type="molecule type" value="Genomic_DNA"/>
</dbReference>
<organism evidence="11 12">
    <name type="scientific">Actinokineospora guangxiensis</name>
    <dbReference type="NCBI Taxonomy" id="1490288"/>
    <lineage>
        <taxon>Bacteria</taxon>
        <taxon>Bacillati</taxon>
        <taxon>Actinomycetota</taxon>
        <taxon>Actinomycetes</taxon>
        <taxon>Pseudonocardiales</taxon>
        <taxon>Pseudonocardiaceae</taxon>
        <taxon>Actinokineospora</taxon>
    </lineage>
</organism>
<dbReference type="InterPro" id="IPR013785">
    <property type="entry name" value="Aldolase_TIM"/>
</dbReference>
<dbReference type="Pfam" id="PF00682">
    <property type="entry name" value="HMGL-like"/>
    <property type="match status" value="1"/>
</dbReference>
<dbReference type="NCBIfam" id="TIGR00977">
    <property type="entry name" value="citramal_synth"/>
    <property type="match status" value="1"/>
</dbReference>
<evidence type="ECO:0000256" key="8">
    <source>
        <dbReference type="NCBIfam" id="TIGR00977"/>
    </source>
</evidence>
<dbReference type="InterPro" id="IPR000891">
    <property type="entry name" value="PYR_CT"/>
</dbReference>
<gene>
    <name evidence="11" type="primary">cimA</name>
    <name evidence="11" type="ORF">ACFPM7_27500</name>
</gene>
<dbReference type="InterPro" id="IPR002034">
    <property type="entry name" value="AIPM/Hcit_synth_CS"/>
</dbReference>
<keyword evidence="5 9" id="KW-0808">Transferase</keyword>
<evidence type="ECO:0000256" key="7">
    <source>
        <dbReference type="ARBA" id="ARBA00048263"/>
    </source>
</evidence>
<comment type="similarity">
    <text evidence="2 9">Belongs to the alpha-IPM synthase/homocitrate synthase family.</text>
</comment>
<dbReference type="SMART" id="SM00917">
    <property type="entry name" value="LeuA_dimer"/>
    <property type="match status" value="1"/>
</dbReference>
<dbReference type="InterPro" id="IPR013709">
    <property type="entry name" value="2-isopropylmalate_synth_dimer"/>
</dbReference>
<evidence type="ECO:0000256" key="4">
    <source>
        <dbReference type="ARBA" id="ARBA00022624"/>
    </source>
</evidence>
<keyword evidence="4" id="KW-0412">Isoleucine biosynthesis</keyword>
<comment type="caution">
    <text evidence="11">The sequence shown here is derived from an EMBL/GenBank/DDBJ whole genome shotgun (WGS) entry which is preliminary data.</text>
</comment>
<dbReference type="InterPro" id="IPR054691">
    <property type="entry name" value="LeuA/HCS_post-cat"/>
</dbReference>
<evidence type="ECO:0000259" key="10">
    <source>
        <dbReference type="PROSITE" id="PS50991"/>
    </source>
</evidence>
<dbReference type="CDD" id="cd07941">
    <property type="entry name" value="DRE_TIM_LeuA3"/>
    <property type="match status" value="1"/>
</dbReference>
<dbReference type="Pfam" id="PF08502">
    <property type="entry name" value="LeuA_dimer"/>
    <property type="match status" value="1"/>
</dbReference>
<feature type="domain" description="Pyruvate carboxyltransferase" evidence="10">
    <location>
        <begin position="15"/>
        <end position="283"/>
    </location>
</feature>
<dbReference type="Pfam" id="PF22617">
    <property type="entry name" value="HCS_D2"/>
    <property type="match status" value="1"/>
</dbReference>
<protein>
    <recommendedName>
        <fullName evidence="8">Citramalate synthase</fullName>
        <ecNumber evidence="8">2.3.3.21</ecNumber>
    </recommendedName>
</protein>
<dbReference type="Gene3D" id="3.20.20.70">
    <property type="entry name" value="Aldolase class I"/>
    <property type="match status" value="1"/>
</dbReference>
<dbReference type="Gene3D" id="3.30.160.270">
    <property type="match status" value="1"/>
</dbReference>
<evidence type="ECO:0000256" key="5">
    <source>
        <dbReference type="ARBA" id="ARBA00022679"/>
    </source>
</evidence>
<evidence type="ECO:0000256" key="3">
    <source>
        <dbReference type="ARBA" id="ARBA00022605"/>
    </source>
</evidence>
<keyword evidence="3" id="KW-0028">Amino-acid biosynthesis</keyword>
<evidence type="ECO:0000256" key="9">
    <source>
        <dbReference type="RuleBase" id="RU003523"/>
    </source>
</evidence>
<reference evidence="12" key="1">
    <citation type="journal article" date="2019" name="Int. J. Syst. Evol. Microbiol.">
        <title>The Global Catalogue of Microorganisms (GCM) 10K type strain sequencing project: providing services to taxonomists for standard genome sequencing and annotation.</title>
        <authorList>
            <consortium name="The Broad Institute Genomics Platform"/>
            <consortium name="The Broad Institute Genome Sequencing Center for Infectious Disease"/>
            <person name="Wu L."/>
            <person name="Ma J."/>
        </authorList>
    </citation>
    <scope>NUCLEOTIDE SEQUENCE [LARGE SCALE GENOMIC DNA]</scope>
    <source>
        <strain evidence="12">CCUG 59778</strain>
    </source>
</reference>
<keyword evidence="6" id="KW-0100">Branched-chain amino acid biosynthesis</keyword>
<dbReference type="PANTHER" id="PTHR43538:SF1">
    <property type="entry name" value="(R)-CITRAMALATE SYNTHASE"/>
    <property type="match status" value="1"/>
</dbReference>
<evidence type="ECO:0000256" key="2">
    <source>
        <dbReference type="ARBA" id="ARBA00006154"/>
    </source>
</evidence>
<keyword evidence="12" id="KW-1185">Reference proteome</keyword>
<accession>A0ABW0EV91</accession>
<dbReference type="SUPFAM" id="SSF51569">
    <property type="entry name" value="Aldolase"/>
    <property type="match status" value="1"/>
</dbReference>
<proteinExistence type="inferred from homology"/>
<evidence type="ECO:0000313" key="11">
    <source>
        <dbReference type="EMBL" id="MFC5290812.1"/>
    </source>
</evidence>
<dbReference type="RefSeq" id="WP_378250714.1">
    <property type="nucleotide sequence ID" value="NZ_JBHSKF010000019.1"/>
</dbReference>
<sequence length="541" mass="57389">MTRTTPAGTPLGDAFHVYDTTLRDGAQREGISYSVADKLNVARLLDGLGVGFIEGGWPGALPKDTEFFARAAAGELELKHAALVAFGSTRRANSKAHEDAQVKALLDSQAPVITLVAKSDRRHIDLALRTSVEEAAEMVRDTVAFLTGEGRRVFLDAEHFFDGYAFDPDTALRVLDAAMTAGADVAVLCDTNGGQLPLGLAETVADVVARTGFRVGIHCQDDTSCAVANSLAAVQAGATHVQCTANGYGERAGNADLFAVIGNLVTKLGRDVLPTGALGELTRVSHALAEIANIAPDTHQAYVGSSAFAHKAGLHASAIKVDPVLYNHIDPDVVGNDMRVLVTEMAGRASLELKGHEFGLDLAAEPEALGSALRRVKELEARGWSFEAADASLELLLRAELDERGHVPFALESYRVILDHQADGTVVSEATVKVHVAGERVIATAEGNGPVHALDAALRTALSPRLPWLDGIELTDYKVRIINRGSAHGTDAVTRVLVESSDHEREWTTVGVHGNIVEASWLALCDALAHKAMRVEAGSRV</sequence>
<name>A0ABW0EV91_9PSEU</name>
<dbReference type="Gene3D" id="1.10.238.260">
    <property type="match status" value="1"/>
</dbReference>
<dbReference type="EC" id="2.3.3.21" evidence="8"/>
<dbReference type="Proteomes" id="UP001596157">
    <property type="component" value="Unassembled WGS sequence"/>
</dbReference>
<evidence type="ECO:0000256" key="6">
    <source>
        <dbReference type="ARBA" id="ARBA00023304"/>
    </source>
</evidence>
<evidence type="ECO:0000313" key="12">
    <source>
        <dbReference type="Proteomes" id="UP001596157"/>
    </source>
</evidence>
<dbReference type="InterPro" id="IPR036230">
    <property type="entry name" value="LeuA_allosteric_dom_sf"/>
</dbReference>
<dbReference type="PROSITE" id="PS00815">
    <property type="entry name" value="AIPM_HOMOCIT_SYNTH_1"/>
    <property type="match status" value="1"/>
</dbReference>
<dbReference type="PANTHER" id="PTHR43538">
    <property type="entry name" value="ALPHA-IPM SYNTHASE/HOMOCITRATE SYNTHASE"/>
    <property type="match status" value="1"/>
</dbReference>
<dbReference type="PROSITE" id="PS50991">
    <property type="entry name" value="PYR_CT"/>
    <property type="match status" value="1"/>
</dbReference>
<comment type="pathway">
    <text evidence="1">Amino-acid biosynthesis; L-isoleucine biosynthesis; 2-oxobutanoate from pyruvate: step 1/3.</text>
</comment>
<comment type="catalytic activity">
    <reaction evidence="7">
        <text>pyruvate + acetyl-CoA + H2O = (3R)-citramalate + CoA + H(+)</text>
        <dbReference type="Rhea" id="RHEA:19045"/>
        <dbReference type="ChEBI" id="CHEBI:15361"/>
        <dbReference type="ChEBI" id="CHEBI:15377"/>
        <dbReference type="ChEBI" id="CHEBI:15378"/>
        <dbReference type="ChEBI" id="CHEBI:30934"/>
        <dbReference type="ChEBI" id="CHEBI:57287"/>
        <dbReference type="ChEBI" id="CHEBI:57288"/>
        <dbReference type="EC" id="2.3.3.21"/>
    </reaction>
</comment>
<evidence type="ECO:0000256" key="1">
    <source>
        <dbReference type="ARBA" id="ARBA00004743"/>
    </source>
</evidence>